<keyword evidence="4 5" id="KW-0802">TPR repeat</keyword>
<dbReference type="PROSITE" id="PS50293">
    <property type="entry name" value="TPR_REGION"/>
    <property type="match status" value="1"/>
</dbReference>
<dbReference type="Pfam" id="PF13181">
    <property type="entry name" value="TPR_8"/>
    <property type="match status" value="1"/>
</dbReference>
<keyword evidence="7" id="KW-1133">Transmembrane helix</keyword>
<dbReference type="Proteomes" id="UP000570514">
    <property type="component" value="Unassembled WGS sequence"/>
</dbReference>
<dbReference type="Gene3D" id="1.25.40.10">
    <property type="entry name" value="Tetratricopeptide repeat domain"/>
    <property type="match status" value="2"/>
</dbReference>
<dbReference type="RefSeq" id="WP_167080989.1">
    <property type="nucleotide sequence ID" value="NZ_BAAADC010000001.1"/>
</dbReference>
<feature type="compositionally biased region" description="Basic and acidic residues" evidence="6">
    <location>
        <begin position="480"/>
        <end position="493"/>
    </location>
</feature>
<feature type="transmembrane region" description="Helical" evidence="7">
    <location>
        <begin position="95"/>
        <end position="114"/>
    </location>
</feature>
<dbReference type="SMART" id="SM00028">
    <property type="entry name" value="TPR"/>
    <property type="match status" value="3"/>
</dbReference>
<feature type="domain" description="Cytochrome c-type biogenesis protein H TPR" evidence="8">
    <location>
        <begin position="359"/>
        <end position="478"/>
    </location>
</feature>
<evidence type="ECO:0000256" key="3">
    <source>
        <dbReference type="ARBA" id="ARBA00022748"/>
    </source>
</evidence>
<keyword evidence="3" id="KW-0201">Cytochrome c-type biogenesis</keyword>
<dbReference type="EMBL" id="JAASRM010000001">
    <property type="protein sequence ID" value="NIK87408.1"/>
    <property type="molecule type" value="Genomic_DNA"/>
</dbReference>
<protein>
    <submittedName>
        <fullName evidence="9">Cytochrome c-type biogenesis protein CcmH</fullName>
    </submittedName>
</protein>
<feature type="region of interest" description="Disordered" evidence="6">
    <location>
        <begin position="318"/>
        <end position="349"/>
    </location>
</feature>
<feature type="repeat" description="TPR" evidence="5">
    <location>
        <begin position="370"/>
        <end position="403"/>
    </location>
</feature>
<dbReference type="PROSITE" id="PS50005">
    <property type="entry name" value="TPR"/>
    <property type="match status" value="2"/>
</dbReference>
<dbReference type="Pfam" id="PF23914">
    <property type="entry name" value="TPR_CcmH_CycH"/>
    <property type="match status" value="1"/>
</dbReference>
<dbReference type="GO" id="GO:0030313">
    <property type="term" value="C:cell envelope"/>
    <property type="evidence" value="ECO:0007669"/>
    <property type="project" value="UniProtKB-SubCell"/>
</dbReference>
<evidence type="ECO:0000313" key="10">
    <source>
        <dbReference type="Proteomes" id="UP000570514"/>
    </source>
</evidence>
<dbReference type="NCBIfam" id="TIGR03142">
    <property type="entry name" value="cytochro_ccmI"/>
    <property type="match status" value="1"/>
</dbReference>
<evidence type="ECO:0000259" key="8">
    <source>
        <dbReference type="Pfam" id="PF23914"/>
    </source>
</evidence>
<proteinExistence type="predicted"/>
<dbReference type="InterPro" id="IPR019734">
    <property type="entry name" value="TPR_rpt"/>
</dbReference>
<evidence type="ECO:0000313" key="9">
    <source>
        <dbReference type="EMBL" id="NIK87408.1"/>
    </source>
</evidence>
<dbReference type="InterPro" id="IPR056413">
    <property type="entry name" value="TPR_CcmH_CycH"/>
</dbReference>
<comment type="caution">
    <text evidence="9">The sequence shown here is derived from an EMBL/GenBank/DDBJ whole genome shotgun (WGS) entry which is preliminary data.</text>
</comment>
<dbReference type="InterPro" id="IPR011990">
    <property type="entry name" value="TPR-like_helical_dom_sf"/>
</dbReference>
<gene>
    <name evidence="9" type="ORF">FHS83_000726</name>
</gene>
<dbReference type="AlphaFoldDB" id="A0A846MV53"/>
<feature type="region of interest" description="Disordered" evidence="6">
    <location>
        <begin position="471"/>
        <end position="493"/>
    </location>
</feature>
<evidence type="ECO:0000256" key="6">
    <source>
        <dbReference type="SAM" id="MobiDB-lite"/>
    </source>
</evidence>
<organism evidence="9 10">
    <name type="scientific">Rhizomicrobium palustre</name>
    <dbReference type="NCBI Taxonomy" id="189966"/>
    <lineage>
        <taxon>Bacteria</taxon>
        <taxon>Pseudomonadati</taxon>
        <taxon>Pseudomonadota</taxon>
        <taxon>Alphaproteobacteria</taxon>
        <taxon>Micropepsales</taxon>
        <taxon>Micropepsaceae</taxon>
        <taxon>Rhizomicrobium</taxon>
    </lineage>
</organism>
<dbReference type="GO" id="GO:0017004">
    <property type="term" value="P:cytochrome complex assembly"/>
    <property type="evidence" value="ECO:0007669"/>
    <property type="project" value="UniProtKB-KW"/>
</dbReference>
<comment type="subcellular location">
    <subcellularLocation>
        <location evidence="1">Cell envelope</location>
    </subcellularLocation>
</comment>
<dbReference type="InterPro" id="IPR017560">
    <property type="entry name" value="Cyt_c_biogenesis_CcmI"/>
</dbReference>
<keyword evidence="10" id="KW-1185">Reference proteome</keyword>
<evidence type="ECO:0000256" key="1">
    <source>
        <dbReference type="ARBA" id="ARBA00004196"/>
    </source>
</evidence>
<dbReference type="PANTHER" id="PTHR47870">
    <property type="entry name" value="CYTOCHROME C-TYPE BIOGENESIS PROTEIN CCMH"/>
    <property type="match status" value="1"/>
</dbReference>
<keyword evidence="2" id="KW-0677">Repeat</keyword>
<evidence type="ECO:0000256" key="5">
    <source>
        <dbReference type="PROSITE-ProRule" id="PRU00339"/>
    </source>
</evidence>
<accession>A0A846MV53</accession>
<feature type="repeat" description="TPR" evidence="5">
    <location>
        <begin position="155"/>
        <end position="188"/>
    </location>
</feature>
<evidence type="ECO:0000256" key="2">
    <source>
        <dbReference type="ARBA" id="ARBA00022737"/>
    </source>
</evidence>
<dbReference type="PANTHER" id="PTHR47870:SF1">
    <property type="entry name" value="CYTOCHROME C-TYPE BIOGENESIS PROTEIN CCMH"/>
    <property type="match status" value="1"/>
</dbReference>
<keyword evidence="7" id="KW-0812">Transmembrane</keyword>
<name>A0A846MV53_9PROT</name>
<dbReference type="SUPFAM" id="SSF48452">
    <property type="entry name" value="TPR-like"/>
    <property type="match status" value="1"/>
</dbReference>
<evidence type="ECO:0000256" key="4">
    <source>
        <dbReference type="ARBA" id="ARBA00022803"/>
    </source>
</evidence>
<dbReference type="InterPro" id="IPR051263">
    <property type="entry name" value="C-type_cytochrome_biogenesis"/>
</dbReference>
<sequence>MLWALFALLCLAVLAILIVPVLKGNMDARPRVEYDIVVYRNQLAEIDSEVEEGLLSAEQADAARAEVHRRMLAAEDAELSQPLGFFSAGNRYTRIGAAIAIAILIPAGAFAFYAKIGSPNLPGKPYMWRIHNDPEFATASTADKLAAMVAATPSADGYAQLGRTYFAAREYEQAAAAYRKAIELGANDAVAMSEFGEAVVMVNGGAVVPEAMLAFAKAVSLEPKSERSRFYLGLAEAQIGNTREAVGIWKDLEKSSDPSAPWLPMLREHIAAFAKQGGFDPASVPASPPDVKAMGAALSAMNKAMQMAPATNAPKLATTPAAPAAPASGAASSGVASGMGSPATSPAHDPMVIEMVKRLADRMEKSPSDVAGWQRLAHAYVVIGEPAKAKEAAKRAVRLKPDDISVQLSLAEAQRAASPNEELPMDFVGTMRQVLKLDPNNGHALYVVGLAEAKAGRNDQAKALWTKALSTAKPGDPMEGELKSRLKELDGKK</sequence>
<reference evidence="9 10" key="1">
    <citation type="submission" date="2020-03" db="EMBL/GenBank/DDBJ databases">
        <title>Genomic Encyclopedia of Type Strains, Phase IV (KMG-IV): sequencing the most valuable type-strain genomes for metagenomic binning, comparative biology and taxonomic classification.</title>
        <authorList>
            <person name="Goeker M."/>
        </authorList>
    </citation>
    <scope>NUCLEOTIDE SEQUENCE [LARGE SCALE GENOMIC DNA]</scope>
    <source>
        <strain evidence="9 10">DSM 19867</strain>
    </source>
</reference>
<evidence type="ECO:0000256" key="7">
    <source>
        <dbReference type="SAM" id="Phobius"/>
    </source>
</evidence>
<keyword evidence="7" id="KW-0472">Membrane</keyword>
<feature type="compositionally biased region" description="Low complexity" evidence="6">
    <location>
        <begin position="318"/>
        <end position="343"/>
    </location>
</feature>